<dbReference type="Proteomes" id="UP001732700">
    <property type="component" value="Chromosome 2D"/>
</dbReference>
<protein>
    <submittedName>
        <fullName evidence="1">Uncharacterized protein</fullName>
    </submittedName>
</protein>
<accession>A0ACD5VC92</accession>
<keyword evidence="2" id="KW-1185">Reference proteome</keyword>
<proteinExistence type="predicted"/>
<reference evidence="1" key="1">
    <citation type="submission" date="2021-05" db="EMBL/GenBank/DDBJ databases">
        <authorList>
            <person name="Scholz U."/>
            <person name="Mascher M."/>
            <person name="Fiebig A."/>
        </authorList>
    </citation>
    <scope>NUCLEOTIDE SEQUENCE [LARGE SCALE GENOMIC DNA]</scope>
</reference>
<organism evidence="1 2">
    <name type="scientific">Avena sativa</name>
    <name type="common">Oat</name>
    <dbReference type="NCBI Taxonomy" id="4498"/>
    <lineage>
        <taxon>Eukaryota</taxon>
        <taxon>Viridiplantae</taxon>
        <taxon>Streptophyta</taxon>
        <taxon>Embryophyta</taxon>
        <taxon>Tracheophyta</taxon>
        <taxon>Spermatophyta</taxon>
        <taxon>Magnoliopsida</taxon>
        <taxon>Liliopsida</taxon>
        <taxon>Poales</taxon>
        <taxon>Poaceae</taxon>
        <taxon>BOP clade</taxon>
        <taxon>Pooideae</taxon>
        <taxon>Poodae</taxon>
        <taxon>Poeae</taxon>
        <taxon>Poeae Chloroplast Group 1 (Aveneae type)</taxon>
        <taxon>Aveninae</taxon>
        <taxon>Avena</taxon>
    </lineage>
</organism>
<evidence type="ECO:0000313" key="1">
    <source>
        <dbReference type="EnsemblPlants" id="AVESA.00010b.r2.2DG0401430.1.CDS.1"/>
    </source>
</evidence>
<dbReference type="EnsemblPlants" id="AVESA.00010b.r2.2DG0401430.1">
    <property type="protein sequence ID" value="AVESA.00010b.r2.2DG0401430.1.CDS.1"/>
    <property type="gene ID" value="AVESA.00010b.r2.2DG0401430"/>
</dbReference>
<sequence length="597" mass="66916">MQAMAKPTYNAITQHAKHGKPALVFVPTLKHARFTALDLCAYSSAEGCGTPFLLGSEYDMDTHTRGVSEETLKSTLKCGVGYLHKALGDLDQEVVTQLFLSGKIQVCVVSSTMCWGRSLPSHLVVVMGTQYCDGRNSANTDYPITDLLQMMGHASRPLHDNSGKCIILCHAPRKDYYMKFLSEPFPVESHLHHFLHDHMNAEVVAGVVESKQAGADYLTWTFMYRRLTKNPNYYNLQGADHRHISDHLSELIETVLDDLESSKCLAIEEDMYLKPLNLGLIGSYYYISYTTIERFSSMLTQNTKMKGLLEVLAYASEYAEFPSRRGEEESIERLVRHQRFSVENPKSGDPHVKANALLQAHLSRHTVVGNLASDQWKILLSAHRLLQAMVDVVSSNGWLSLALNVMELSQMVTQGMWDRDSVLLQLPHFTKELAARCQENGIESIFNLAEMSTDKMLDLLQLPNSQLQDIIGFVKQFPNVDMAHEVCEGDDIRTGGNVTLQVTLERDMTNLLSGSGPVNAPRYPKPREEGWWLVIGDSSADQLLAIKRVALQKRASVKLEFTAAAEPGEKNYMVFLMSDSYLGCDQEHEFSVNVKDA</sequence>
<reference evidence="1" key="2">
    <citation type="submission" date="2025-09" db="UniProtKB">
        <authorList>
            <consortium name="EnsemblPlants"/>
        </authorList>
    </citation>
    <scope>IDENTIFICATION</scope>
</reference>
<evidence type="ECO:0000313" key="2">
    <source>
        <dbReference type="Proteomes" id="UP001732700"/>
    </source>
</evidence>
<name>A0ACD5VC92_AVESA</name>